<dbReference type="AlphaFoldDB" id="A0AAW6HSQ7"/>
<dbReference type="CDD" id="cd02440">
    <property type="entry name" value="AdoMet_MTases"/>
    <property type="match status" value="1"/>
</dbReference>
<dbReference type="EC" id="2.1.1.72" evidence="1"/>
<comment type="caution">
    <text evidence="10">The sequence shown here is derived from an EMBL/GenBank/DDBJ whole genome shotgun (WGS) entry which is preliminary data.</text>
</comment>
<dbReference type="PROSITE" id="PS00092">
    <property type="entry name" value="N6_MTASE"/>
    <property type="match status" value="1"/>
</dbReference>
<dbReference type="InterPro" id="IPR050953">
    <property type="entry name" value="N4_N6_ade-DNA_methylase"/>
</dbReference>
<dbReference type="RefSeq" id="WP_255034351.1">
    <property type="nucleotide sequence ID" value="NZ_CP101414.1"/>
</dbReference>
<dbReference type="PANTHER" id="PTHR33841:SF6">
    <property type="entry name" value="TYPE II METHYLTRANSFERASE M.HINDII"/>
    <property type="match status" value="1"/>
</dbReference>
<sequence length="342" mass="39265">MNKELLGQVFTPKTIVDKMINLITISEPELVLEPSSGSGNFYYELIKKYKNVIGVEIDKSVAHKNAVIKSYFETTYKPDIIIGNPPYVDFKNITVKPSNSILIHKPNLYLYFLEKALSDLKENGELIWIVPAAIFTTSSSNKLNEIIYKNYSITYFELIPENVWDNASVPTAIVKIIKSKDHKDKLDYFLANGKIIFGKKPKIKSSIVVKVGGASGFNSKLKEGDLGFVVSTTERTKELKKILYEPKKWIRAVPKPPKEFTYQIFVNCKTRNKRPFYILDYQKESEFINYDASVLSLFVNVNKDETLKIVNQLNNMNWELMGIKRDGRFHFSQSILTAIFEK</sequence>
<dbReference type="Proteomes" id="UP001220940">
    <property type="component" value="Unassembled WGS sequence"/>
</dbReference>
<dbReference type="EMBL" id="JAJHZM010000012">
    <property type="protein sequence ID" value="MDC4182088.1"/>
    <property type="molecule type" value="Genomic_DNA"/>
</dbReference>
<dbReference type="InterPro" id="IPR002052">
    <property type="entry name" value="DNA_methylase_N6_adenine_CS"/>
</dbReference>
<evidence type="ECO:0000256" key="4">
    <source>
        <dbReference type="ARBA" id="ARBA00022691"/>
    </source>
</evidence>
<keyword evidence="4" id="KW-0949">S-adenosyl-L-methionine</keyword>
<proteinExistence type="predicted"/>
<reference evidence="10 12" key="1">
    <citation type="submission" date="2021-11" db="EMBL/GenBank/DDBJ databases">
        <title>Description of Mycoplasma bradburyaesp. nov.from sea birds: a tribute to a great mycoplasmologist.</title>
        <authorList>
            <person name="Ramirez A.S."/>
            <person name="Poveda C."/>
            <person name="Suarez-Perez A."/>
            <person name="Rosales R.S."/>
            <person name="Dijkman R."/>
            <person name="Feberwee A."/>
            <person name="Spergser J."/>
            <person name="Szostak M.P."/>
            <person name="Ressel L."/>
            <person name="Calabuig P."/>
            <person name="Catania S."/>
            <person name="Gobbo F."/>
            <person name="Timofte D."/>
            <person name="Poveda J.B."/>
        </authorList>
    </citation>
    <scope>NUCLEOTIDE SEQUENCE</scope>
    <source>
        <strain evidence="9 12">T158</strain>
        <strain evidence="10">T264</strain>
    </source>
</reference>
<keyword evidence="2 10" id="KW-0489">Methyltransferase</keyword>
<evidence type="ECO:0000256" key="2">
    <source>
        <dbReference type="ARBA" id="ARBA00022603"/>
    </source>
</evidence>
<dbReference type="Gene3D" id="3.40.50.150">
    <property type="entry name" value="Vaccinia Virus protein VP39"/>
    <property type="match status" value="1"/>
</dbReference>
<evidence type="ECO:0000313" key="9">
    <source>
        <dbReference type="EMBL" id="MDC4182088.1"/>
    </source>
</evidence>
<evidence type="ECO:0000256" key="3">
    <source>
        <dbReference type="ARBA" id="ARBA00022679"/>
    </source>
</evidence>
<dbReference type="GO" id="GO:0032259">
    <property type="term" value="P:methylation"/>
    <property type="evidence" value="ECO:0007669"/>
    <property type="project" value="UniProtKB-KW"/>
</dbReference>
<accession>A0AAW6HSQ7</accession>
<keyword evidence="5" id="KW-0680">Restriction system</keyword>
<feature type="domain" description="Type II methyltransferase M.TaqI-like" evidence="8">
    <location>
        <begin position="61"/>
        <end position="154"/>
    </location>
</feature>
<name>A0AAW6HSQ7_9MOLU</name>
<keyword evidence="12" id="KW-1185">Reference proteome</keyword>
<evidence type="ECO:0000259" key="8">
    <source>
        <dbReference type="Pfam" id="PF07669"/>
    </source>
</evidence>
<evidence type="ECO:0000313" key="11">
    <source>
        <dbReference type="Proteomes" id="UP001216384"/>
    </source>
</evidence>
<dbReference type="EMBL" id="JAJHZP010000014">
    <property type="protein sequence ID" value="MDC4183535.1"/>
    <property type="molecule type" value="Genomic_DNA"/>
</dbReference>
<evidence type="ECO:0000256" key="6">
    <source>
        <dbReference type="ARBA" id="ARBA00023125"/>
    </source>
</evidence>
<protein>
    <recommendedName>
        <fullName evidence="1">site-specific DNA-methyltransferase (adenine-specific)</fullName>
        <ecNumber evidence="1">2.1.1.72</ecNumber>
    </recommendedName>
</protein>
<gene>
    <name evidence="9" type="ORF">LNO68_02680</name>
    <name evidence="10" type="ORF">LNO71_02625</name>
</gene>
<dbReference type="PANTHER" id="PTHR33841">
    <property type="entry name" value="DNA METHYLTRANSFERASE YEEA-RELATED"/>
    <property type="match status" value="1"/>
</dbReference>
<dbReference type="InterPro" id="IPR011639">
    <property type="entry name" value="MethylTrfase_TaqI-like_dom"/>
</dbReference>
<dbReference type="GO" id="GO:0003677">
    <property type="term" value="F:DNA binding"/>
    <property type="evidence" value="ECO:0007669"/>
    <property type="project" value="UniProtKB-KW"/>
</dbReference>
<dbReference type="GO" id="GO:0009007">
    <property type="term" value="F:site-specific DNA-methyltransferase (adenine-specific) activity"/>
    <property type="evidence" value="ECO:0007669"/>
    <property type="project" value="UniProtKB-EC"/>
</dbReference>
<dbReference type="Pfam" id="PF07669">
    <property type="entry name" value="Eco57I"/>
    <property type="match status" value="1"/>
</dbReference>
<keyword evidence="6" id="KW-0238">DNA-binding</keyword>
<dbReference type="InterPro" id="IPR029063">
    <property type="entry name" value="SAM-dependent_MTases_sf"/>
</dbReference>
<evidence type="ECO:0000313" key="10">
    <source>
        <dbReference type="EMBL" id="MDC4183535.1"/>
    </source>
</evidence>
<keyword evidence="3" id="KW-0808">Transferase</keyword>
<organism evidence="10 11">
    <name type="scientific">Mycoplasma bradburyae</name>
    <dbReference type="NCBI Taxonomy" id="2963128"/>
    <lineage>
        <taxon>Bacteria</taxon>
        <taxon>Bacillati</taxon>
        <taxon>Mycoplasmatota</taxon>
        <taxon>Mollicutes</taxon>
        <taxon>Mycoplasmataceae</taxon>
        <taxon>Mycoplasma</taxon>
    </lineage>
</organism>
<comment type="catalytic activity">
    <reaction evidence="7">
        <text>a 2'-deoxyadenosine in DNA + S-adenosyl-L-methionine = an N(6)-methyl-2'-deoxyadenosine in DNA + S-adenosyl-L-homocysteine + H(+)</text>
        <dbReference type="Rhea" id="RHEA:15197"/>
        <dbReference type="Rhea" id="RHEA-COMP:12418"/>
        <dbReference type="Rhea" id="RHEA-COMP:12419"/>
        <dbReference type="ChEBI" id="CHEBI:15378"/>
        <dbReference type="ChEBI" id="CHEBI:57856"/>
        <dbReference type="ChEBI" id="CHEBI:59789"/>
        <dbReference type="ChEBI" id="CHEBI:90615"/>
        <dbReference type="ChEBI" id="CHEBI:90616"/>
        <dbReference type="EC" id="2.1.1.72"/>
    </reaction>
</comment>
<dbReference type="PRINTS" id="PR00507">
    <property type="entry name" value="N12N6MTFRASE"/>
</dbReference>
<evidence type="ECO:0000313" key="12">
    <source>
        <dbReference type="Proteomes" id="UP001220940"/>
    </source>
</evidence>
<dbReference type="GO" id="GO:0009307">
    <property type="term" value="P:DNA restriction-modification system"/>
    <property type="evidence" value="ECO:0007669"/>
    <property type="project" value="UniProtKB-KW"/>
</dbReference>
<evidence type="ECO:0000256" key="5">
    <source>
        <dbReference type="ARBA" id="ARBA00022747"/>
    </source>
</evidence>
<dbReference type="Proteomes" id="UP001216384">
    <property type="component" value="Unassembled WGS sequence"/>
</dbReference>
<evidence type="ECO:0000256" key="7">
    <source>
        <dbReference type="ARBA" id="ARBA00047942"/>
    </source>
</evidence>
<evidence type="ECO:0000256" key="1">
    <source>
        <dbReference type="ARBA" id="ARBA00011900"/>
    </source>
</evidence>
<dbReference type="SUPFAM" id="SSF53335">
    <property type="entry name" value="S-adenosyl-L-methionine-dependent methyltransferases"/>
    <property type="match status" value="1"/>
</dbReference>